<keyword evidence="6" id="KW-0012">Acyltransferase</keyword>
<dbReference type="HOGENOM" id="CLU_1100783_0_0_1"/>
<dbReference type="AlphaFoldDB" id="T1GXN9"/>
<keyword evidence="1" id="KW-0808">Transferase</keyword>
<evidence type="ECO:0000256" key="4">
    <source>
        <dbReference type="ARBA" id="ARBA00023098"/>
    </source>
</evidence>
<reference evidence="9" key="2">
    <citation type="submission" date="2015-06" db="UniProtKB">
        <authorList>
            <consortium name="EnsemblMetazoa"/>
        </authorList>
    </citation>
    <scope>IDENTIFICATION</scope>
</reference>
<evidence type="ECO:0000256" key="2">
    <source>
        <dbReference type="ARBA" id="ARBA00022692"/>
    </source>
</evidence>
<dbReference type="GO" id="GO:0004366">
    <property type="term" value="F:glycerol-3-phosphate O-acyltransferase activity"/>
    <property type="evidence" value="ECO:0007669"/>
    <property type="project" value="TreeGrafter"/>
</dbReference>
<dbReference type="OMA" id="KYDHQFG"/>
<feature type="transmembrane region" description="Helical" evidence="8">
    <location>
        <begin position="144"/>
        <end position="162"/>
    </location>
</feature>
<reference evidence="10" key="1">
    <citation type="submission" date="2013-02" db="EMBL/GenBank/DDBJ databases">
        <authorList>
            <person name="Hughes D."/>
        </authorList>
    </citation>
    <scope>NUCLEOTIDE SEQUENCE</scope>
    <source>
        <strain>Durham</strain>
        <strain evidence="10">NC isolate 2 -- Noor lab</strain>
    </source>
</reference>
<feature type="region of interest" description="Disordered" evidence="7">
    <location>
        <begin position="1"/>
        <end position="44"/>
    </location>
</feature>
<accession>T1GXN9</accession>
<dbReference type="EMBL" id="CAQQ02163942">
    <property type="status" value="NOT_ANNOTATED_CDS"/>
    <property type="molecule type" value="Genomic_DNA"/>
</dbReference>
<evidence type="ECO:0000256" key="3">
    <source>
        <dbReference type="ARBA" id="ARBA00022989"/>
    </source>
</evidence>
<evidence type="ECO:0000256" key="7">
    <source>
        <dbReference type="SAM" id="MobiDB-lite"/>
    </source>
</evidence>
<dbReference type="EnsemblMetazoa" id="MESCA008592-RA">
    <property type="protein sequence ID" value="MESCA008592-PA"/>
    <property type="gene ID" value="MESCA008592"/>
</dbReference>
<name>T1GXN9_MEGSC</name>
<evidence type="ECO:0000256" key="6">
    <source>
        <dbReference type="ARBA" id="ARBA00023315"/>
    </source>
</evidence>
<proteinExistence type="predicted"/>
<dbReference type="GO" id="GO:0019432">
    <property type="term" value="P:triglyceride biosynthetic process"/>
    <property type="evidence" value="ECO:0007669"/>
    <property type="project" value="TreeGrafter"/>
</dbReference>
<feature type="compositionally biased region" description="Polar residues" evidence="7">
    <location>
        <begin position="19"/>
        <end position="31"/>
    </location>
</feature>
<evidence type="ECO:0000256" key="5">
    <source>
        <dbReference type="ARBA" id="ARBA00023136"/>
    </source>
</evidence>
<keyword evidence="2 8" id="KW-0812">Transmembrane</keyword>
<organism evidence="9 10">
    <name type="scientific">Megaselia scalaris</name>
    <name type="common">Humpbacked fly</name>
    <name type="synonym">Phora scalaris</name>
    <dbReference type="NCBI Taxonomy" id="36166"/>
    <lineage>
        <taxon>Eukaryota</taxon>
        <taxon>Metazoa</taxon>
        <taxon>Ecdysozoa</taxon>
        <taxon>Arthropoda</taxon>
        <taxon>Hexapoda</taxon>
        <taxon>Insecta</taxon>
        <taxon>Pterygota</taxon>
        <taxon>Neoptera</taxon>
        <taxon>Endopterygota</taxon>
        <taxon>Diptera</taxon>
        <taxon>Brachycera</taxon>
        <taxon>Muscomorpha</taxon>
        <taxon>Platypezoidea</taxon>
        <taxon>Phoridae</taxon>
        <taxon>Megaseliini</taxon>
        <taxon>Megaselia</taxon>
    </lineage>
</organism>
<keyword evidence="4" id="KW-0443">Lipid metabolism</keyword>
<keyword evidence="10" id="KW-1185">Reference proteome</keyword>
<evidence type="ECO:0000256" key="8">
    <source>
        <dbReference type="SAM" id="Phobius"/>
    </source>
</evidence>
<evidence type="ECO:0000256" key="1">
    <source>
        <dbReference type="ARBA" id="ARBA00022679"/>
    </source>
</evidence>
<keyword evidence="3 8" id="KW-1133">Transmembrane helix</keyword>
<dbReference type="EMBL" id="CAQQ02163943">
    <property type="status" value="NOT_ANNOTATED_CDS"/>
    <property type="molecule type" value="Genomic_DNA"/>
</dbReference>
<dbReference type="Proteomes" id="UP000015102">
    <property type="component" value="Unassembled WGS sequence"/>
</dbReference>
<protein>
    <recommendedName>
        <fullName evidence="11">Phospholipid/glycerol acyltransferase domain-containing protein</fullName>
    </recommendedName>
</protein>
<evidence type="ECO:0000313" key="10">
    <source>
        <dbReference type="Proteomes" id="UP000015102"/>
    </source>
</evidence>
<feature type="transmembrane region" description="Helical" evidence="8">
    <location>
        <begin position="168"/>
        <end position="189"/>
    </location>
</feature>
<keyword evidence="5 8" id="KW-0472">Membrane</keyword>
<evidence type="ECO:0000313" key="9">
    <source>
        <dbReference type="EnsemblMetazoa" id="MESCA008592-PA"/>
    </source>
</evidence>
<dbReference type="PANTHER" id="PTHR23063">
    <property type="entry name" value="PHOSPHOLIPID ACYLTRANSFERASE"/>
    <property type="match status" value="1"/>
</dbReference>
<dbReference type="STRING" id="36166.T1GXN9"/>
<sequence>MQYGRIQAAKKIDERRRGSIQQDATLYTTTKPEIEVSSPVQTEEDSIEDIDHQSLEHAKTNGNVLISRDEVLLPDGDRKRNSKSESLTDASEGEENINFNLAKCLDYIKAGIEAIIEDEVTSRFEAEELKSWNLLTRTNRQYEFISWKLTFIWFAGFIIRYLVLMPLRVLICFIGVIWLTICTAIVGTFPVGDMKQKLVEAVLAHCFGVLASSISTVVSYHNVENRPVSGICVANHTSPIDVLVLMCDSMYSL</sequence>
<feature type="transmembrane region" description="Helical" evidence="8">
    <location>
        <begin position="201"/>
        <end position="220"/>
    </location>
</feature>
<evidence type="ECO:0008006" key="11">
    <source>
        <dbReference type="Google" id="ProtNLM"/>
    </source>
</evidence>
<dbReference type="PANTHER" id="PTHR23063:SF2">
    <property type="entry name" value="GLYCEROL-3-PHOSPHATE ACYLTRANSFERASE 4, ISOFORM D-RELATED"/>
    <property type="match status" value="1"/>
</dbReference>
<dbReference type="GO" id="GO:0005783">
    <property type="term" value="C:endoplasmic reticulum"/>
    <property type="evidence" value="ECO:0007669"/>
    <property type="project" value="TreeGrafter"/>
</dbReference>